<accession>A0ABV3ZLZ1</accession>
<organism evidence="2 3">
    <name type="scientific">Danxiaibacter flavus</name>
    <dbReference type="NCBI Taxonomy" id="3049108"/>
    <lineage>
        <taxon>Bacteria</taxon>
        <taxon>Pseudomonadati</taxon>
        <taxon>Bacteroidota</taxon>
        <taxon>Chitinophagia</taxon>
        <taxon>Chitinophagales</taxon>
        <taxon>Chitinophagaceae</taxon>
        <taxon>Danxiaibacter</taxon>
    </lineage>
</organism>
<evidence type="ECO:0000259" key="1">
    <source>
        <dbReference type="Pfam" id="PF08845"/>
    </source>
</evidence>
<protein>
    <submittedName>
        <fullName evidence="2">SymE family type I addiction module toxin</fullName>
    </submittedName>
</protein>
<comment type="caution">
    <text evidence="2">The sequence shown here is derived from an EMBL/GenBank/DDBJ whole genome shotgun (WGS) entry which is preliminary data.</text>
</comment>
<dbReference type="Proteomes" id="UP001560573">
    <property type="component" value="Unassembled WGS sequence"/>
</dbReference>
<evidence type="ECO:0000313" key="2">
    <source>
        <dbReference type="EMBL" id="MEX6690897.1"/>
    </source>
</evidence>
<sequence length="72" mass="8391">MRTPKKKKVSKRPEVRSLKIQPDIRFNECSQTTVPVIRLSGVWLDKLGFAPEKRVTVTTMNKLLIIRLDEQQ</sequence>
<name>A0ABV3ZLZ1_9BACT</name>
<dbReference type="InterPro" id="IPR014944">
    <property type="entry name" value="Toxin_SymE-like"/>
</dbReference>
<proteinExistence type="predicted"/>
<evidence type="ECO:0000313" key="3">
    <source>
        <dbReference type="Proteomes" id="UP001560573"/>
    </source>
</evidence>
<dbReference type="RefSeq" id="WP_369332313.1">
    <property type="nucleotide sequence ID" value="NZ_JAULBC010000011.1"/>
</dbReference>
<keyword evidence="3" id="KW-1185">Reference proteome</keyword>
<dbReference type="Pfam" id="PF08845">
    <property type="entry name" value="SymE_toxin"/>
    <property type="match status" value="1"/>
</dbReference>
<gene>
    <name evidence="2" type="ORF">QTN47_25535</name>
</gene>
<dbReference type="EMBL" id="JAULBC010000011">
    <property type="protein sequence ID" value="MEX6690897.1"/>
    <property type="molecule type" value="Genomic_DNA"/>
</dbReference>
<reference evidence="2 3" key="1">
    <citation type="submission" date="2023-07" db="EMBL/GenBank/DDBJ databases">
        <authorList>
            <person name="Lian W.-H."/>
        </authorList>
    </citation>
    <scope>NUCLEOTIDE SEQUENCE [LARGE SCALE GENOMIC DNA]</scope>
    <source>
        <strain evidence="2 3">SYSU DXS3180</strain>
    </source>
</reference>
<feature type="domain" description="Toxin SymE-like" evidence="1">
    <location>
        <begin position="27"/>
        <end position="67"/>
    </location>
</feature>